<dbReference type="Proteomes" id="UP001054945">
    <property type="component" value="Unassembled WGS sequence"/>
</dbReference>
<accession>A0AAV4MKX2</accession>
<reference evidence="1 2" key="1">
    <citation type="submission" date="2021-06" db="EMBL/GenBank/DDBJ databases">
        <title>Caerostris extrusa draft genome.</title>
        <authorList>
            <person name="Kono N."/>
            <person name="Arakawa K."/>
        </authorList>
    </citation>
    <scope>NUCLEOTIDE SEQUENCE [LARGE SCALE GENOMIC DNA]</scope>
</reference>
<dbReference type="EMBL" id="BPLR01019905">
    <property type="protein sequence ID" value="GIX73018.1"/>
    <property type="molecule type" value="Genomic_DNA"/>
</dbReference>
<comment type="caution">
    <text evidence="1">The sequence shown here is derived from an EMBL/GenBank/DDBJ whole genome shotgun (WGS) entry which is preliminary data.</text>
</comment>
<dbReference type="AlphaFoldDB" id="A0AAV4MKX2"/>
<name>A0AAV4MKX2_CAEEX</name>
<keyword evidence="2" id="KW-1185">Reference proteome</keyword>
<organism evidence="1 2">
    <name type="scientific">Caerostris extrusa</name>
    <name type="common">Bark spider</name>
    <name type="synonym">Caerostris bankana</name>
    <dbReference type="NCBI Taxonomy" id="172846"/>
    <lineage>
        <taxon>Eukaryota</taxon>
        <taxon>Metazoa</taxon>
        <taxon>Ecdysozoa</taxon>
        <taxon>Arthropoda</taxon>
        <taxon>Chelicerata</taxon>
        <taxon>Arachnida</taxon>
        <taxon>Araneae</taxon>
        <taxon>Araneomorphae</taxon>
        <taxon>Entelegynae</taxon>
        <taxon>Araneoidea</taxon>
        <taxon>Araneidae</taxon>
        <taxon>Caerostris</taxon>
    </lineage>
</organism>
<evidence type="ECO:0000313" key="2">
    <source>
        <dbReference type="Proteomes" id="UP001054945"/>
    </source>
</evidence>
<proteinExistence type="predicted"/>
<protein>
    <submittedName>
        <fullName evidence="1">Uncharacterized protein</fullName>
    </submittedName>
</protein>
<sequence length="82" mass="9430">MVGCNEDQRITFLILNENGDLDGAADIPVGFVHHDCSWQQRRAHRTDAIQEQKVEDEFLYYASGYCRETKQILEQAKSISNL</sequence>
<gene>
    <name evidence="1" type="ORF">CEXT_172931</name>
</gene>
<evidence type="ECO:0000313" key="1">
    <source>
        <dbReference type="EMBL" id="GIX73018.1"/>
    </source>
</evidence>